<evidence type="ECO:0000259" key="3">
    <source>
        <dbReference type="Pfam" id="PF00326"/>
    </source>
</evidence>
<dbReference type="GO" id="GO:0004252">
    <property type="term" value="F:serine-type endopeptidase activity"/>
    <property type="evidence" value="ECO:0007669"/>
    <property type="project" value="TreeGrafter"/>
</dbReference>
<dbReference type="Proteomes" id="UP000642070">
    <property type="component" value="Unassembled WGS sequence"/>
</dbReference>
<dbReference type="SUPFAM" id="SSF53474">
    <property type="entry name" value="alpha/beta-Hydrolases"/>
    <property type="match status" value="1"/>
</dbReference>
<dbReference type="Gene3D" id="2.120.10.30">
    <property type="entry name" value="TolB, C-terminal domain"/>
    <property type="match status" value="2"/>
</dbReference>
<dbReference type="Pfam" id="PF07676">
    <property type="entry name" value="PD40"/>
    <property type="match status" value="3"/>
</dbReference>
<proteinExistence type="predicted"/>
<dbReference type="PANTHER" id="PTHR42776:SF27">
    <property type="entry name" value="DIPEPTIDYL PEPTIDASE FAMILY MEMBER 6"/>
    <property type="match status" value="1"/>
</dbReference>
<dbReference type="EMBL" id="BMPI01000001">
    <property type="protein sequence ID" value="GGM04316.1"/>
    <property type="molecule type" value="Genomic_DNA"/>
</dbReference>
<dbReference type="InterPro" id="IPR011659">
    <property type="entry name" value="WD40"/>
</dbReference>
<organism evidence="4 5">
    <name type="scientific">Dactylosporangium sucinum</name>
    <dbReference type="NCBI Taxonomy" id="1424081"/>
    <lineage>
        <taxon>Bacteria</taxon>
        <taxon>Bacillati</taxon>
        <taxon>Actinomycetota</taxon>
        <taxon>Actinomycetes</taxon>
        <taxon>Micromonosporales</taxon>
        <taxon>Micromonosporaceae</taxon>
        <taxon>Dactylosporangium</taxon>
    </lineage>
</organism>
<dbReference type="GO" id="GO:0006508">
    <property type="term" value="P:proteolysis"/>
    <property type="evidence" value="ECO:0007669"/>
    <property type="project" value="InterPro"/>
</dbReference>
<keyword evidence="5" id="KW-1185">Reference proteome</keyword>
<dbReference type="InterPro" id="IPR011042">
    <property type="entry name" value="6-blade_b-propeller_TolB-like"/>
</dbReference>
<dbReference type="PANTHER" id="PTHR42776">
    <property type="entry name" value="SERINE PEPTIDASE S9 FAMILY MEMBER"/>
    <property type="match status" value="1"/>
</dbReference>
<comment type="caution">
    <text evidence="4">The sequence shown here is derived from an EMBL/GenBank/DDBJ whole genome shotgun (WGS) entry which is preliminary data.</text>
</comment>
<evidence type="ECO:0000256" key="2">
    <source>
        <dbReference type="ARBA" id="ARBA00022825"/>
    </source>
</evidence>
<keyword evidence="1" id="KW-0378">Hydrolase</keyword>
<dbReference type="InterPro" id="IPR029058">
    <property type="entry name" value="AB_hydrolase_fold"/>
</dbReference>
<dbReference type="Gene3D" id="3.40.50.1820">
    <property type="entry name" value="alpha/beta hydrolase"/>
    <property type="match status" value="1"/>
</dbReference>
<dbReference type="SUPFAM" id="SSF82171">
    <property type="entry name" value="DPP6 N-terminal domain-like"/>
    <property type="match status" value="1"/>
</dbReference>
<dbReference type="InterPro" id="IPR001375">
    <property type="entry name" value="Peptidase_S9_cat"/>
</dbReference>
<protein>
    <submittedName>
        <fullName evidence="4">Peptidase YuxL</fullName>
    </submittedName>
</protein>
<reference evidence="4" key="2">
    <citation type="submission" date="2020-09" db="EMBL/GenBank/DDBJ databases">
        <authorList>
            <person name="Sun Q."/>
            <person name="Ohkuma M."/>
        </authorList>
    </citation>
    <scope>NUCLEOTIDE SEQUENCE</scope>
    <source>
        <strain evidence="4">JCM 19831</strain>
    </source>
</reference>
<evidence type="ECO:0000313" key="4">
    <source>
        <dbReference type="EMBL" id="GGM04316.1"/>
    </source>
</evidence>
<name>A0A917WHG5_9ACTN</name>
<dbReference type="RefSeq" id="WP_190247724.1">
    <property type="nucleotide sequence ID" value="NZ_BMPI01000001.1"/>
</dbReference>
<accession>A0A917WHG5</accession>
<sequence>MTDEWSVDLRWLDDPRLSPAGDRVAYVERALDHAADAVASRVGVVPAGGGPTTWFGEGAAPRWSPDGRRLAVCRGAALWLVDTATGAAQRLATADGGQVTEPAWSPDGTRLAFTHVALVESPDGSRVDGRAGLYRRHRRIRVVDDRGRPLWTVTGDAYGPQWSPDGGRLGFLTTRFGARPDLCHVDAAAGADPVTRITDGAGPVRGFAWSPDGGRLAYLSHRHGDAGDVNLRLWLTDRAGHAPADLTAAWVHGLGNPVRGDDPRGTGDAPVVWSAATGRIYAEVAVGGRGPLAWFAPVSGTDGLAFDGAHACLSPTAGGGRVAFVRSDAASPGDVHVADEASGRSRAVTDANPDAARRALPMAPLSVRAGDGVAIDAWLTVTPGDATRPLLVNVHGGPHGAVGWRYTAEVQRLAARGYAVLTLNPRGSQGYGEAFATAIRGDWGGTDWSDVCAAVDAATALPTVDPRRTAIWGVSYGGFMTQWAVAHSTRFAAAVSENGISDFVAAWGAGAGAPTFWDLAMGGRPWTSPRFVDRSPLVHADRIATPLLLVHAEHDQVCPVAQSEQMHAALRTLGRDVELVRIPGEGHLMNLHGRPSSRARRAAAVDRFLDRHLCPDPREAR</sequence>
<feature type="domain" description="Peptidase S9 prolyl oligopeptidase catalytic" evidence="3">
    <location>
        <begin position="404"/>
        <end position="613"/>
    </location>
</feature>
<gene>
    <name evidence="4" type="primary">yuxL</name>
    <name evidence="4" type="ORF">GCM10007977_001950</name>
</gene>
<keyword evidence="2" id="KW-0645">Protease</keyword>
<evidence type="ECO:0000313" key="5">
    <source>
        <dbReference type="Proteomes" id="UP000642070"/>
    </source>
</evidence>
<evidence type="ECO:0000256" key="1">
    <source>
        <dbReference type="ARBA" id="ARBA00022801"/>
    </source>
</evidence>
<dbReference type="AlphaFoldDB" id="A0A917WHG5"/>
<dbReference type="Pfam" id="PF00326">
    <property type="entry name" value="Peptidase_S9"/>
    <property type="match status" value="1"/>
</dbReference>
<reference evidence="4" key="1">
    <citation type="journal article" date="2014" name="Int. J. Syst. Evol. Microbiol.">
        <title>Complete genome sequence of Corynebacterium casei LMG S-19264T (=DSM 44701T), isolated from a smear-ripened cheese.</title>
        <authorList>
            <consortium name="US DOE Joint Genome Institute (JGI-PGF)"/>
            <person name="Walter F."/>
            <person name="Albersmeier A."/>
            <person name="Kalinowski J."/>
            <person name="Ruckert C."/>
        </authorList>
    </citation>
    <scope>NUCLEOTIDE SEQUENCE</scope>
    <source>
        <strain evidence="4">JCM 19831</strain>
    </source>
</reference>
<keyword evidence="2" id="KW-0720">Serine protease</keyword>